<feature type="compositionally biased region" description="Basic and acidic residues" evidence="1">
    <location>
        <begin position="192"/>
        <end position="208"/>
    </location>
</feature>
<dbReference type="Proteomes" id="UP000244335">
    <property type="component" value="Unassembled WGS sequence"/>
</dbReference>
<evidence type="ECO:0000256" key="1">
    <source>
        <dbReference type="SAM" id="MobiDB-lite"/>
    </source>
</evidence>
<dbReference type="AlphaFoldDB" id="A0AA92C5G3"/>
<evidence type="ECO:0000313" key="2">
    <source>
        <dbReference type="EMBL" id="PVE56304.1"/>
    </source>
</evidence>
<proteinExistence type="predicted"/>
<feature type="region of interest" description="Disordered" evidence="1">
    <location>
        <begin position="1"/>
        <end position="26"/>
    </location>
</feature>
<dbReference type="InterPro" id="IPR037026">
    <property type="entry name" value="Vgr_OB-fold_dom_sf"/>
</dbReference>
<feature type="compositionally biased region" description="Polar residues" evidence="1">
    <location>
        <begin position="15"/>
        <end position="26"/>
    </location>
</feature>
<name>A0AA92C5G3_RHIRH</name>
<sequence>MSGKPSSQPEPPPLTRNTIGSSSSRSRLLKPCDHTFLFCRSRAMRDPVSLELRRQLARTQAAERRLAETIIYGKVVAKDASTRRVRLKVGTSAAGDDVLSPWLRWQEAGVGSLSIHSEPAEGEQMIMLSPSGTIGAGSIAMRGSYDRDHAAPSTSSDTAVIAAGAGRIELGPNGINLIGDVRMSKGVVEHEDVNIGKDHKHTEVERGSEVSGPPEQ</sequence>
<feature type="region of interest" description="Disordered" evidence="1">
    <location>
        <begin position="192"/>
        <end position="216"/>
    </location>
</feature>
<gene>
    <name evidence="2" type="ORF">DC430_00370</name>
</gene>
<accession>A0AA92C5G3</accession>
<protein>
    <submittedName>
        <fullName evidence="2">Phage baseplate protein</fullName>
    </submittedName>
</protein>
<dbReference type="EMBL" id="QDFR01000001">
    <property type="protein sequence ID" value="PVE56304.1"/>
    <property type="molecule type" value="Genomic_DNA"/>
</dbReference>
<comment type="caution">
    <text evidence="2">The sequence shown here is derived from an EMBL/GenBank/DDBJ whole genome shotgun (WGS) entry which is preliminary data.</text>
</comment>
<dbReference type="Gene3D" id="2.40.50.230">
    <property type="entry name" value="Gp5 N-terminal domain"/>
    <property type="match status" value="1"/>
</dbReference>
<organism evidence="2 3">
    <name type="scientific">Rhizobium rhizogenes</name>
    <name type="common">Agrobacterium rhizogenes</name>
    <dbReference type="NCBI Taxonomy" id="359"/>
    <lineage>
        <taxon>Bacteria</taxon>
        <taxon>Pseudomonadati</taxon>
        <taxon>Pseudomonadota</taxon>
        <taxon>Alphaproteobacteria</taxon>
        <taxon>Hyphomicrobiales</taxon>
        <taxon>Rhizobiaceae</taxon>
        <taxon>Rhizobium/Agrobacterium group</taxon>
        <taxon>Rhizobium</taxon>
    </lineage>
</organism>
<reference evidence="2 3" key="1">
    <citation type="submission" date="2018-04" db="EMBL/GenBank/DDBJ databases">
        <authorList>
            <person name="Hagen T."/>
        </authorList>
    </citation>
    <scope>NUCLEOTIDE SEQUENCE [LARGE SCALE GENOMIC DNA]</scope>
    <source>
        <strain evidence="2 3">TPD7009</strain>
    </source>
</reference>
<evidence type="ECO:0000313" key="3">
    <source>
        <dbReference type="Proteomes" id="UP000244335"/>
    </source>
</evidence>